<dbReference type="Proteomes" id="UP000217163">
    <property type="component" value="Unassembled WGS sequence"/>
</dbReference>
<accession>A0A261WL31</accession>
<evidence type="ECO:0000313" key="3">
    <source>
        <dbReference type="Proteomes" id="UP000217163"/>
    </source>
</evidence>
<dbReference type="Pfam" id="PF13700">
    <property type="entry name" value="DUF4158"/>
    <property type="match status" value="1"/>
</dbReference>
<dbReference type="AlphaFoldDB" id="A0A261WL31"/>
<feature type="non-terminal residue" evidence="2">
    <location>
        <position position="245"/>
    </location>
</feature>
<proteinExistence type="predicted"/>
<protein>
    <submittedName>
        <fullName evidence="2">Tn3 family transposase</fullName>
    </submittedName>
</protein>
<sequence>MPVSFLSTTQRERYGRYPDTLSSEELARYFHLDDDDREWIATKRRDSSRLGYALQLTTARFLGTFLEDPTAVPSPVLHTLSSQLGIADPSDCVIDYRTTRQRWQHTSEIRTRYGYREFTGTGVQFRLGRWLCALCWTGTDRPSALFDYANGWLVGHKVLLPGVTLLERFIAEIRSRMESRLWRLLVHGVTPEQRQRLDDLLKLVEGSRQSWLDRLRKGPVRVSAPALVAALLRIETVRGLGIKLP</sequence>
<dbReference type="InterPro" id="IPR025296">
    <property type="entry name" value="DUF4158"/>
</dbReference>
<gene>
    <name evidence="2" type="ORF">CFN58_08230</name>
</gene>
<reference evidence="3" key="1">
    <citation type="journal article" date="2016" name="Sci. Rep.">
        <title>Genome analysis of the kiwifruit canker pathogen Pseudomonas syringae pv. actinidiae biovar 5.</title>
        <authorList>
            <person name="Fujikawa T."/>
            <person name="Sawada H."/>
        </authorList>
    </citation>
    <scope>NUCLEOTIDE SEQUENCE [LARGE SCALE GENOMIC DNA]</scope>
    <source>
        <strain evidence="3">MAFF 212061</strain>
    </source>
</reference>
<feature type="domain" description="DUF4158" evidence="1">
    <location>
        <begin position="5"/>
        <end position="173"/>
    </location>
</feature>
<organism evidence="2 3">
    <name type="scientific">Pseudomonas avellanae</name>
    <dbReference type="NCBI Taxonomy" id="46257"/>
    <lineage>
        <taxon>Bacteria</taxon>
        <taxon>Pseudomonadati</taxon>
        <taxon>Pseudomonadota</taxon>
        <taxon>Gammaproteobacteria</taxon>
        <taxon>Pseudomonadales</taxon>
        <taxon>Pseudomonadaceae</taxon>
        <taxon>Pseudomonas</taxon>
    </lineage>
</organism>
<dbReference type="EMBL" id="NKQU01000215">
    <property type="protein sequence ID" value="OZI86849.1"/>
    <property type="molecule type" value="Genomic_DNA"/>
</dbReference>
<evidence type="ECO:0000259" key="1">
    <source>
        <dbReference type="Pfam" id="PF13700"/>
    </source>
</evidence>
<comment type="caution">
    <text evidence="2">The sequence shown here is derived from an EMBL/GenBank/DDBJ whole genome shotgun (WGS) entry which is preliminary data.</text>
</comment>
<evidence type="ECO:0000313" key="2">
    <source>
        <dbReference type="EMBL" id="OZI86849.1"/>
    </source>
</evidence>
<name>A0A261WL31_9PSED</name>